<dbReference type="GO" id="GO:0005634">
    <property type="term" value="C:nucleus"/>
    <property type="evidence" value="ECO:0007669"/>
    <property type="project" value="InterPro"/>
</dbReference>
<dbReference type="GO" id="GO:0003700">
    <property type="term" value="F:DNA-binding transcription factor activity"/>
    <property type="evidence" value="ECO:0007669"/>
    <property type="project" value="InterPro"/>
</dbReference>
<dbReference type="Pfam" id="PF01486">
    <property type="entry name" value="K-box"/>
    <property type="match status" value="1"/>
</dbReference>
<dbReference type="EMBL" id="DF973286">
    <property type="protein sequence ID" value="GAU24233.1"/>
    <property type="molecule type" value="Genomic_DNA"/>
</dbReference>
<evidence type="ECO:0000313" key="3">
    <source>
        <dbReference type="EMBL" id="GAU24233.1"/>
    </source>
</evidence>
<name>A0A2Z6M2D9_TRISU</name>
<feature type="compositionally biased region" description="Basic and acidic residues" evidence="1">
    <location>
        <begin position="106"/>
        <end position="116"/>
    </location>
</feature>
<keyword evidence="4" id="KW-1185">Reference proteome</keyword>
<dbReference type="InterPro" id="IPR002487">
    <property type="entry name" value="TF_Kbox"/>
</dbReference>
<organism evidence="3 4">
    <name type="scientific">Trifolium subterraneum</name>
    <name type="common">Subterranean clover</name>
    <dbReference type="NCBI Taxonomy" id="3900"/>
    <lineage>
        <taxon>Eukaryota</taxon>
        <taxon>Viridiplantae</taxon>
        <taxon>Streptophyta</taxon>
        <taxon>Embryophyta</taxon>
        <taxon>Tracheophyta</taxon>
        <taxon>Spermatophyta</taxon>
        <taxon>Magnoliopsida</taxon>
        <taxon>eudicotyledons</taxon>
        <taxon>Gunneridae</taxon>
        <taxon>Pentapetalae</taxon>
        <taxon>rosids</taxon>
        <taxon>fabids</taxon>
        <taxon>Fabales</taxon>
        <taxon>Fabaceae</taxon>
        <taxon>Papilionoideae</taxon>
        <taxon>50 kb inversion clade</taxon>
        <taxon>NPAAA clade</taxon>
        <taxon>Hologalegina</taxon>
        <taxon>IRL clade</taxon>
        <taxon>Trifolieae</taxon>
        <taxon>Trifolium</taxon>
    </lineage>
</organism>
<dbReference type="AlphaFoldDB" id="A0A2Z6M2D9"/>
<proteinExistence type="predicted"/>
<gene>
    <name evidence="3" type="ORF">TSUD_23700</name>
</gene>
<sequence>MEHILSRYGAEQQQPNNAQPPPQVVELDTAILEEEMAKLRSAYVRMTGKELDGLQIKELQDLENQISEAILAVKTKKEQLLSEQLEKSKLQEQIARAEIEDLRKQLKEIKNQRKPELGSSSSDHGSRYRSLRMRASNS</sequence>
<evidence type="ECO:0000313" key="4">
    <source>
        <dbReference type="Proteomes" id="UP000242715"/>
    </source>
</evidence>
<dbReference type="OrthoDB" id="1898716at2759"/>
<dbReference type="Proteomes" id="UP000242715">
    <property type="component" value="Unassembled WGS sequence"/>
</dbReference>
<feature type="region of interest" description="Disordered" evidence="1">
    <location>
        <begin position="106"/>
        <end position="138"/>
    </location>
</feature>
<evidence type="ECO:0000259" key="2">
    <source>
        <dbReference type="PROSITE" id="PS51297"/>
    </source>
</evidence>
<evidence type="ECO:0000256" key="1">
    <source>
        <dbReference type="SAM" id="MobiDB-lite"/>
    </source>
</evidence>
<dbReference type="PROSITE" id="PS51297">
    <property type="entry name" value="K_BOX"/>
    <property type="match status" value="1"/>
</dbReference>
<reference evidence="4" key="1">
    <citation type="journal article" date="2017" name="Front. Plant Sci.">
        <title>Climate Clever Clovers: New Paradigm to Reduce the Environmental Footprint of Ruminants by Breeding Low Methanogenic Forages Utilizing Haplotype Variation.</title>
        <authorList>
            <person name="Kaur P."/>
            <person name="Appels R."/>
            <person name="Bayer P.E."/>
            <person name="Keeble-Gagnere G."/>
            <person name="Wang J."/>
            <person name="Hirakawa H."/>
            <person name="Shirasawa K."/>
            <person name="Vercoe P."/>
            <person name="Stefanova K."/>
            <person name="Durmic Z."/>
            <person name="Nichols P."/>
            <person name="Revell C."/>
            <person name="Isobe S.N."/>
            <person name="Edwards D."/>
            <person name="Erskine W."/>
        </authorList>
    </citation>
    <scope>NUCLEOTIDE SEQUENCE [LARGE SCALE GENOMIC DNA]</scope>
    <source>
        <strain evidence="4">cv. Daliak</strain>
    </source>
</reference>
<protein>
    <recommendedName>
        <fullName evidence="2">K-box domain-containing protein</fullName>
    </recommendedName>
</protein>
<feature type="domain" description="K-box" evidence="2">
    <location>
        <begin position="22"/>
        <end position="112"/>
    </location>
</feature>
<feature type="region of interest" description="Disordered" evidence="1">
    <location>
        <begin position="1"/>
        <end position="22"/>
    </location>
</feature>
<accession>A0A2Z6M2D9</accession>